<evidence type="ECO:0000313" key="2">
    <source>
        <dbReference type="Proteomes" id="UP001160148"/>
    </source>
</evidence>
<name>A0AAV0Y812_9HEMI</name>
<keyword evidence="2" id="KW-1185">Reference proteome</keyword>
<comment type="caution">
    <text evidence="1">The sequence shown here is derived from an EMBL/GenBank/DDBJ whole genome shotgun (WGS) entry which is preliminary data.</text>
</comment>
<reference evidence="1 2" key="1">
    <citation type="submission" date="2023-01" db="EMBL/GenBank/DDBJ databases">
        <authorList>
            <person name="Whitehead M."/>
        </authorList>
    </citation>
    <scope>NUCLEOTIDE SEQUENCE [LARGE SCALE GENOMIC DNA]</scope>
</reference>
<gene>
    <name evidence="1" type="ORF">MEUPH1_LOCUS29465</name>
</gene>
<sequence length="191" mass="21841">MSEIDTVLEWFFNLAGRVAEGEQRNNYLAHLGVLTEQIELIKMSKLSFDSAIRMLSEFAGLPSQDLNLFEKKCEFVFKHIEEAIVSNVLEALLCNLSGKALCITQHKTIENYKDLITILKANFGNNFWETYLSKQLNSITQAKFEKVQDYAGRVELALYRLINEMTKDKTITESKTISKVLTTQAQNIFSD</sequence>
<evidence type="ECO:0000313" key="1">
    <source>
        <dbReference type="EMBL" id="CAI6376042.1"/>
    </source>
</evidence>
<accession>A0AAV0Y812</accession>
<proteinExistence type="predicted"/>
<dbReference type="Proteomes" id="UP001160148">
    <property type="component" value="Unassembled WGS sequence"/>
</dbReference>
<dbReference type="EMBL" id="CARXXK010001417">
    <property type="protein sequence ID" value="CAI6376042.1"/>
    <property type="molecule type" value="Genomic_DNA"/>
</dbReference>
<dbReference type="AlphaFoldDB" id="A0AAV0Y812"/>
<organism evidence="1 2">
    <name type="scientific">Macrosiphum euphorbiae</name>
    <name type="common">potato aphid</name>
    <dbReference type="NCBI Taxonomy" id="13131"/>
    <lineage>
        <taxon>Eukaryota</taxon>
        <taxon>Metazoa</taxon>
        <taxon>Ecdysozoa</taxon>
        <taxon>Arthropoda</taxon>
        <taxon>Hexapoda</taxon>
        <taxon>Insecta</taxon>
        <taxon>Pterygota</taxon>
        <taxon>Neoptera</taxon>
        <taxon>Paraneoptera</taxon>
        <taxon>Hemiptera</taxon>
        <taxon>Sternorrhyncha</taxon>
        <taxon>Aphidomorpha</taxon>
        <taxon>Aphidoidea</taxon>
        <taxon>Aphididae</taxon>
        <taxon>Macrosiphini</taxon>
        <taxon>Macrosiphum</taxon>
    </lineage>
</organism>
<protein>
    <submittedName>
        <fullName evidence="1">Uncharacterized protein</fullName>
    </submittedName>
</protein>